<gene>
    <name evidence="2" type="ORF">N802_05440</name>
</gene>
<name>A0A0A0J102_9MICO</name>
<proteinExistence type="predicted"/>
<dbReference type="STRING" id="1385520.N802_05440"/>
<evidence type="ECO:0000256" key="1">
    <source>
        <dbReference type="SAM" id="MobiDB-lite"/>
    </source>
</evidence>
<evidence type="ECO:0008006" key="4">
    <source>
        <dbReference type="Google" id="ProtNLM"/>
    </source>
</evidence>
<dbReference type="InterPro" id="IPR027417">
    <property type="entry name" value="P-loop_NTPase"/>
</dbReference>
<dbReference type="Proteomes" id="UP000030002">
    <property type="component" value="Unassembled WGS sequence"/>
</dbReference>
<comment type="caution">
    <text evidence="2">The sequence shown here is derived from an EMBL/GenBank/DDBJ whole genome shotgun (WGS) entry which is preliminary data.</text>
</comment>
<accession>A0A0A0J102</accession>
<dbReference type="SUPFAM" id="SSF52540">
    <property type="entry name" value="P-loop containing nucleoside triphosphate hydrolases"/>
    <property type="match status" value="1"/>
</dbReference>
<sequence>MSQTQRTAYARDVRRFLNGHYFDSDRDRRIRAFLHHLIEDNAEALTGTRDVAILTGPNVMGKSTLLYQVAYAVHRQHVGEGADTAVMARRTVTRTIGTREHQVHPTHTPVLLLSLEAATTVTKFNELVVEVLDYEKSVAKKVTALDLLLQHGVRLLIIDDLHQLILTEKLGRYALDHLKAVVTAVGEYGVTVIFAGANLSHHKVMDDPQVTGRAYELTVAPYAADTGQDAVAWQRFLKECGSLIAPHLPMASPGMLHNQLPGLILEGTHGRMQAVVNLVRRATVAAIEDGTWCVTEDHVRAVPAAKLTRDEYTGAARPAPAPEPLHPTVSVSHRERGGVG</sequence>
<reference evidence="2 3" key="1">
    <citation type="submission" date="2013-08" db="EMBL/GenBank/DDBJ databases">
        <title>The genome sequence of Knoellia sinensis.</title>
        <authorList>
            <person name="Zhu W."/>
            <person name="Wang G."/>
        </authorList>
    </citation>
    <scope>NUCLEOTIDE SEQUENCE [LARGE SCALE GENOMIC DNA]</scope>
    <source>
        <strain evidence="2 3">KCTC 19936</strain>
    </source>
</reference>
<feature type="region of interest" description="Disordered" evidence="1">
    <location>
        <begin position="313"/>
        <end position="340"/>
    </location>
</feature>
<evidence type="ECO:0000313" key="3">
    <source>
        <dbReference type="Proteomes" id="UP000030002"/>
    </source>
</evidence>
<dbReference type="Gene3D" id="3.40.50.300">
    <property type="entry name" value="P-loop containing nucleotide triphosphate hydrolases"/>
    <property type="match status" value="1"/>
</dbReference>
<protein>
    <recommendedName>
        <fullName evidence="4">AAA+ ATPase domain-containing protein</fullName>
    </recommendedName>
</protein>
<dbReference type="InterPro" id="IPR008868">
    <property type="entry name" value="TniB"/>
</dbReference>
<evidence type="ECO:0000313" key="2">
    <source>
        <dbReference type="EMBL" id="KGN31050.1"/>
    </source>
</evidence>
<dbReference type="EMBL" id="AVPJ01000014">
    <property type="protein sequence ID" value="KGN31050.1"/>
    <property type="molecule type" value="Genomic_DNA"/>
</dbReference>
<dbReference type="eggNOG" id="COG2842">
    <property type="taxonomic scope" value="Bacteria"/>
</dbReference>
<keyword evidence="3" id="KW-1185">Reference proteome</keyword>
<organism evidence="2 3">
    <name type="scientific">Knoellia sinensis KCTC 19936</name>
    <dbReference type="NCBI Taxonomy" id="1385520"/>
    <lineage>
        <taxon>Bacteria</taxon>
        <taxon>Bacillati</taxon>
        <taxon>Actinomycetota</taxon>
        <taxon>Actinomycetes</taxon>
        <taxon>Micrococcales</taxon>
        <taxon>Intrasporangiaceae</taxon>
        <taxon>Knoellia</taxon>
    </lineage>
</organism>
<dbReference type="Pfam" id="PF05621">
    <property type="entry name" value="TniB"/>
    <property type="match status" value="1"/>
</dbReference>
<dbReference type="AlphaFoldDB" id="A0A0A0J102"/>